<dbReference type="OMA" id="GQENGAY"/>
<dbReference type="EMBL" id="KK116622">
    <property type="protein sequence ID" value="KFM68270.1"/>
    <property type="molecule type" value="Genomic_DNA"/>
</dbReference>
<accession>A0A087TT31</accession>
<dbReference type="GO" id="GO:0005739">
    <property type="term" value="C:mitochondrion"/>
    <property type="evidence" value="ECO:0007669"/>
    <property type="project" value="TreeGrafter"/>
</dbReference>
<evidence type="ECO:0000256" key="2">
    <source>
        <dbReference type="ARBA" id="ARBA00022679"/>
    </source>
</evidence>
<evidence type="ECO:0000313" key="4">
    <source>
        <dbReference type="Proteomes" id="UP000054359"/>
    </source>
</evidence>
<dbReference type="AlphaFoldDB" id="A0A087TT31"/>
<feature type="non-terminal residue" evidence="3">
    <location>
        <position position="69"/>
    </location>
</feature>
<dbReference type="Proteomes" id="UP000054359">
    <property type="component" value="Unassembled WGS sequence"/>
</dbReference>
<reference evidence="3 4" key="1">
    <citation type="submission" date="2013-11" db="EMBL/GenBank/DDBJ databases">
        <title>Genome sequencing of Stegodyphus mimosarum.</title>
        <authorList>
            <person name="Bechsgaard J."/>
        </authorList>
    </citation>
    <scope>NUCLEOTIDE SEQUENCE [LARGE SCALE GENOMIC DNA]</scope>
</reference>
<dbReference type="GO" id="GO:0032981">
    <property type="term" value="P:mitochondrial respiratory chain complex I assembly"/>
    <property type="evidence" value="ECO:0007669"/>
    <property type="project" value="TreeGrafter"/>
</dbReference>
<dbReference type="InterPro" id="IPR050602">
    <property type="entry name" value="Malonyl-ACP_OMT"/>
</dbReference>
<dbReference type="STRING" id="407821.A0A087TT31"/>
<proteinExistence type="predicted"/>
<evidence type="ECO:0000256" key="1">
    <source>
        <dbReference type="ARBA" id="ARBA00022603"/>
    </source>
</evidence>
<organism evidence="3 4">
    <name type="scientific">Stegodyphus mimosarum</name>
    <name type="common">African social velvet spider</name>
    <dbReference type="NCBI Taxonomy" id="407821"/>
    <lineage>
        <taxon>Eukaryota</taxon>
        <taxon>Metazoa</taxon>
        <taxon>Ecdysozoa</taxon>
        <taxon>Arthropoda</taxon>
        <taxon>Chelicerata</taxon>
        <taxon>Arachnida</taxon>
        <taxon>Araneae</taxon>
        <taxon>Araneomorphae</taxon>
        <taxon>Entelegynae</taxon>
        <taxon>Eresoidea</taxon>
        <taxon>Eresidae</taxon>
        <taxon>Stegodyphus</taxon>
    </lineage>
</organism>
<protein>
    <submittedName>
        <fullName evidence="3">Putative methyltransferase</fullName>
    </submittedName>
</protein>
<keyword evidence="1 3" id="KW-0489">Methyltransferase</keyword>
<evidence type="ECO:0000313" key="3">
    <source>
        <dbReference type="EMBL" id="KFM68270.1"/>
    </source>
</evidence>
<keyword evidence="4" id="KW-1185">Reference proteome</keyword>
<keyword evidence="2 3" id="KW-0808">Transferase</keyword>
<dbReference type="GO" id="GO:0008168">
    <property type="term" value="F:methyltransferase activity"/>
    <property type="evidence" value="ECO:0007669"/>
    <property type="project" value="UniProtKB-KW"/>
</dbReference>
<gene>
    <name evidence="3" type="ORF">X975_12419</name>
</gene>
<dbReference type="OrthoDB" id="16816at2759"/>
<dbReference type="PANTHER" id="PTHR13090:SF1">
    <property type="entry name" value="ARGININE-HYDROXYLASE NDUFAF5, MITOCHONDRIAL"/>
    <property type="match status" value="1"/>
</dbReference>
<dbReference type="PANTHER" id="PTHR13090">
    <property type="entry name" value="ARGININE-HYDROXYLASE NDUFAF5, MITOCHONDRIAL"/>
    <property type="match status" value="1"/>
</dbReference>
<dbReference type="GO" id="GO:0032259">
    <property type="term" value="P:methylation"/>
    <property type="evidence" value="ECO:0007669"/>
    <property type="project" value="UniProtKB-KW"/>
</dbReference>
<sequence>MFELLDDLRGMSESNVAWNRKPHINRDSLLAAAALYMENFGNEDGTVPATFQIIYLLGWKPDKSQPKPA</sequence>
<name>A0A087TT31_STEMI</name>